<organism evidence="1">
    <name type="scientific">Cacopsylla melanoneura</name>
    <dbReference type="NCBI Taxonomy" id="428564"/>
    <lineage>
        <taxon>Eukaryota</taxon>
        <taxon>Metazoa</taxon>
        <taxon>Ecdysozoa</taxon>
        <taxon>Arthropoda</taxon>
        <taxon>Hexapoda</taxon>
        <taxon>Insecta</taxon>
        <taxon>Pterygota</taxon>
        <taxon>Neoptera</taxon>
        <taxon>Paraneoptera</taxon>
        <taxon>Hemiptera</taxon>
        <taxon>Sternorrhyncha</taxon>
        <taxon>Psylloidea</taxon>
        <taxon>Psyllidae</taxon>
        <taxon>Psyllinae</taxon>
        <taxon>Cacopsylla</taxon>
    </lineage>
</organism>
<protein>
    <submittedName>
        <fullName evidence="1">Uncharacterized protein</fullName>
    </submittedName>
</protein>
<evidence type="ECO:0000313" key="1">
    <source>
        <dbReference type="EMBL" id="CAG6650484.1"/>
    </source>
</evidence>
<sequence length="285" mass="31611">METTLNSAVKVLTIKAVVHMLQVAEHMLQAVVHTLQVAEHMLQVAEHMLQVAEHMLQVMVHMPQAVRALIDRTLPTQRELVAHMFKAEDPMLILQETKVNMFTVNIPETAVTMVLTETENTVVEANTFPLETTDTNLALKEVILEVVPQVVNILEAMLLQVNMLQVESLVVAISVKADSTLPEKASNILDQTRVAAMKLLAVKNSLLTDQANITELQQDLMVSFLVQHHMLDYLVSMMLASTPRDQELVDTTVVLLASTVVPNSTLLQYLLSSPLKLVNTPSLMA</sequence>
<accession>A0A8D8RFV0</accession>
<dbReference type="EMBL" id="HBUF01162600">
    <property type="protein sequence ID" value="CAG6650484.1"/>
    <property type="molecule type" value="Transcribed_RNA"/>
</dbReference>
<name>A0A8D8RFV0_9HEMI</name>
<reference evidence="1" key="1">
    <citation type="submission" date="2021-05" db="EMBL/GenBank/DDBJ databases">
        <authorList>
            <person name="Alioto T."/>
            <person name="Alioto T."/>
            <person name="Gomez Garrido J."/>
        </authorList>
    </citation>
    <scope>NUCLEOTIDE SEQUENCE</scope>
</reference>
<proteinExistence type="predicted"/>
<dbReference type="AlphaFoldDB" id="A0A8D8RFV0"/>